<name>A0A840PND2_URETH</name>
<organism evidence="2 3">
    <name type="scientific">Ureibacillus thermosphaericus</name>
    <dbReference type="NCBI Taxonomy" id="51173"/>
    <lineage>
        <taxon>Bacteria</taxon>
        <taxon>Bacillati</taxon>
        <taxon>Bacillota</taxon>
        <taxon>Bacilli</taxon>
        <taxon>Bacillales</taxon>
        <taxon>Caryophanaceae</taxon>
        <taxon>Ureibacillus</taxon>
    </lineage>
</organism>
<dbReference type="AlphaFoldDB" id="A0A840PND2"/>
<dbReference type="PANTHER" id="PTHR46211">
    <property type="entry name" value="GLYCEROPHOSPHORYL DIESTER PHOSPHODIESTERASE"/>
    <property type="match status" value="1"/>
</dbReference>
<dbReference type="EC" id="3.1.4.46" evidence="2"/>
<dbReference type="CDD" id="cd08563">
    <property type="entry name" value="GDPD_TtGDE_like"/>
    <property type="match status" value="1"/>
</dbReference>
<dbReference type="InterPro" id="IPR030395">
    <property type="entry name" value="GP_PDE_dom"/>
</dbReference>
<proteinExistence type="predicted"/>
<accession>A0A840PND2</accession>
<dbReference type="InterPro" id="IPR017946">
    <property type="entry name" value="PLC-like_Pdiesterase_TIM-brl"/>
</dbReference>
<evidence type="ECO:0000313" key="3">
    <source>
        <dbReference type="Proteomes" id="UP000557217"/>
    </source>
</evidence>
<feature type="domain" description="GP-PDE" evidence="1">
    <location>
        <begin position="1"/>
        <end position="237"/>
    </location>
</feature>
<evidence type="ECO:0000259" key="1">
    <source>
        <dbReference type="PROSITE" id="PS51704"/>
    </source>
</evidence>
<keyword evidence="3" id="KW-1185">Reference proteome</keyword>
<dbReference type="PROSITE" id="PS51704">
    <property type="entry name" value="GP_PDE"/>
    <property type="match status" value="1"/>
</dbReference>
<keyword evidence="2" id="KW-0378">Hydrolase</keyword>
<dbReference type="GO" id="GO:0008889">
    <property type="term" value="F:glycerophosphodiester phosphodiesterase activity"/>
    <property type="evidence" value="ECO:0007669"/>
    <property type="project" value="UniProtKB-EC"/>
</dbReference>
<dbReference type="Pfam" id="PF03009">
    <property type="entry name" value="GDPD"/>
    <property type="match status" value="1"/>
</dbReference>
<dbReference type="PANTHER" id="PTHR46211:SF1">
    <property type="entry name" value="GLYCEROPHOSPHODIESTER PHOSPHODIESTERASE, CYTOPLASMIC"/>
    <property type="match status" value="1"/>
</dbReference>
<gene>
    <name evidence="2" type="ORF">HNR36_000391</name>
</gene>
<dbReference type="RefSeq" id="WP_168411887.1">
    <property type="nucleotide sequence ID" value="NZ_JAAXPW010000002.1"/>
</dbReference>
<evidence type="ECO:0000313" key="2">
    <source>
        <dbReference type="EMBL" id="MBB5148009.1"/>
    </source>
</evidence>
<reference evidence="2 3" key="1">
    <citation type="submission" date="2020-08" db="EMBL/GenBank/DDBJ databases">
        <title>Genomic Encyclopedia of Type Strains, Phase IV (KMG-IV): sequencing the most valuable type-strain genomes for metagenomic binning, comparative biology and taxonomic classification.</title>
        <authorList>
            <person name="Goeker M."/>
        </authorList>
    </citation>
    <scope>NUCLEOTIDE SEQUENCE [LARGE SCALE GENOMIC DNA]</scope>
    <source>
        <strain evidence="2 3">DSM 10633</strain>
    </source>
</reference>
<protein>
    <submittedName>
        <fullName evidence="2">Glycerophosphoryl diester phosphodiesterase</fullName>
        <ecNumber evidence="2">3.1.4.46</ecNumber>
    </submittedName>
</protein>
<dbReference type="Proteomes" id="UP000557217">
    <property type="component" value="Unassembled WGS sequence"/>
</dbReference>
<dbReference type="Gene3D" id="3.20.20.190">
    <property type="entry name" value="Phosphatidylinositol (PI) phosphodiesterase"/>
    <property type="match status" value="1"/>
</dbReference>
<sequence length="239" mass="27617">MHIFAHRGYSSKYPENTLAAFKAAAKLKITGVELDVHLTKDRKIVVIHDEKINRTSNGKGYVKDMTLEELRKFDFGSWFHPKFQGEKIPILAEVLDLFKDTHHKINIELKSDKFLYPGLEDLVLQEVDQFQLRDRVIISSFDHEAVKRMAELAPDIETAPLFSYSILNMKWYRTLFPANALHVAYRAVRRRPVLEALKVGIPIRVYTINDKEQAKMLLHLGVAGIITDCPEELYEVLKK</sequence>
<comment type="caution">
    <text evidence="2">The sequence shown here is derived from an EMBL/GenBank/DDBJ whole genome shotgun (WGS) entry which is preliminary data.</text>
</comment>
<dbReference type="EMBL" id="JACHGZ010000002">
    <property type="protein sequence ID" value="MBB5148009.1"/>
    <property type="molecule type" value="Genomic_DNA"/>
</dbReference>
<dbReference type="GO" id="GO:0006629">
    <property type="term" value="P:lipid metabolic process"/>
    <property type="evidence" value="ECO:0007669"/>
    <property type="project" value="InterPro"/>
</dbReference>
<dbReference type="SUPFAM" id="SSF51695">
    <property type="entry name" value="PLC-like phosphodiesterases"/>
    <property type="match status" value="1"/>
</dbReference>